<sequence>MLVAVLRGDACLSDTVSEECLWAFLDHLAETSNVSVAAKRAGVSRSAVYRLRASSPAFRAGWQSAIATGYDELEFRMLKTARFGTLKPVKRPDGSIGRATEYDDAQGLKLLMAYKANLEKAGADKGRGEGAGDAASARAARDQLAATLEQIRQRLDASAGAGSTDDPDAASQT</sequence>
<reference evidence="1 2" key="1">
    <citation type="submission" date="2017-03" db="EMBL/GenBank/DDBJ databases">
        <title>Complete genome sequence of Blastomonas fulva degrading microcsystin LR.</title>
        <authorList>
            <person name="Lee H.-g."/>
            <person name="Jin L."/>
            <person name="oh H.-M."/>
        </authorList>
    </citation>
    <scope>NUCLEOTIDE SEQUENCE [LARGE SCALE GENOMIC DNA]</scope>
    <source>
        <strain evidence="1 2">T2</strain>
    </source>
</reference>
<keyword evidence="2" id="KW-1185">Reference proteome</keyword>
<proteinExistence type="predicted"/>
<dbReference type="EMBL" id="CP020083">
    <property type="protein sequence ID" value="ASR51352.1"/>
    <property type="molecule type" value="Genomic_DNA"/>
</dbReference>
<organism evidence="1 2">
    <name type="scientific">Blastomonas fulva</name>
    <dbReference type="NCBI Taxonomy" id="1550728"/>
    <lineage>
        <taxon>Bacteria</taxon>
        <taxon>Pseudomonadati</taxon>
        <taxon>Pseudomonadota</taxon>
        <taxon>Alphaproteobacteria</taxon>
        <taxon>Sphingomonadales</taxon>
        <taxon>Sphingomonadaceae</taxon>
        <taxon>Blastomonas</taxon>
    </lineage>
</organism>
<evidence type="ECO:0000313" key="1">
    <source>
        <dbReference type="EMBL" id="ASR51352.1"/>
    </source>
</evidence>
<evidence type="ECO:0000313" key="2">
    <source>
        <dbReference type="Proteomes" id="UP000258016"/>
    </source>
</evidence>
<gene>
    <name evidence="1" type="ORF">B5J99_07650</name>
</gene>
<name>A0ABM6M604_9SPHN</name>
<protein>
    <submittedName>
        <fullName evidence="1">Uncharacterized protein</fullName>
    </submittedName>
</protein>
<accession>A0ABM6M604</accession>
<dbReference type="Proteomes" id="UP000258016">
    <property type="component" value="Chromosome"/>
</dbReference>